<keyword evidence="8" id="KW-1185">Reference proteome</keyword>
<gene>
    <name evidence="7" type="primary">LACTB2</name>
    <name evidence="7" type="ORF">ETB97_010298</name>
</gene>
<dbReference type="Gene3D" id="3.60.15.10">
    <property type="entry name" value="Ribonuclease Z/Hydroxyacylglutathione hydrolase-like"/>
    <property type="match status" value="1"/>
</dbReference>
<dbReference type="InterPro" id="IPR047921">
    <property type="entry name" value="LACTB2-like_MBL-fold"/>
</dbReference>
<dbReference type="SUPFAM" id="SSF56281">
    <property type="entry name" value="Metallo-hydrolase/oxidoreductase"/>
    <property type="match status" value="1"/>
</dbReference>
<keyword evidence="4" id="KW-0378">Hydrolase</keyword>
<organism evidence="7 8">
    <name type="scientific">Petromyces alliaceus</name>
    <name type="common">Aspergillus alliaceus</name>
    <dbReference type="NCBI Taxonomy" id="209559"/>
    <lineage>
        <taxon>Eukaryota</taxon>
        <taxon>Fungi</taxon>
        <taxon>Dikarya</taxon>
        <taxon>Ascomycota</taxon>
        <taxon>Pezizomycotina</taxon>
        <taxon>Eurotiomycetes</taxon>
        <taxon>Eurotiomycetidae</taxon>
        <taxon>Eurotiales</taxon>
        <taxon>Aspergillaceae</taxon>
        <taxon>Aspergillus</taxon>
        <taxon>Aspergillus subgen. Circumdati</taxon>
    </lineage>
</organism>
<proteinExistence type="inferred from homology"/>
<dbReference type="PANTHER" id="PTHR23131">
    <property type="entry name" value="ENDORIBONUCLEASE LACTB2"/>
    <property type="match status" value="1"/>
</dbReference>
<keyword evidence="3" id="KW-0479">Metal-binding</keyword>
<dbReference type="GO" id="GO:0046872">
    <property type="term" value="F:metal ion binding"/>
    <property type="evidence" value="ECO:0007669"/>
    <property type="project" value="UniProtKB-KW"/>
</dbReference>
<evidence type="ECO:0000259" key="6">
    <source>
        <dbReference type="SMART" id="SM00849"/>
    </source>
</evidence>
<comment type="similarity">
    <text evidence="2">Belongs to the metallo-beta-lactamase superfamily.</text>
</comment>
<dbReference type="InterPro" id="IPR001279">
    <property type="entry name" value="Metallo-B-lactamas"/>
</dbReference>
<evidence type="ECO:0000313" key="7">
    <source>
        <dbReference type="EMBL" id="KAF5863300.1"/>
    </source>
</evidence>
<dbReference type="InterPro" id="IPR036866">
    <property type="entry name" value="RibonucZ/Hydroxyglut_hydro"/>
</dbReference>
<comment type="cofactor">
    <cofactor evidence="1">
        <name>Zn(2+)</name>
        <dbReference type="ChEBI" id="CHEBI:29105"/>
    </cofactor>
</comment>
<feature type="domain" description="Metallo-beta-lactamase" evidence="6">
    <location>
        <begin position="50"/>
        <end position="206"/>
    </location>
</feature>
<protein>
    <submittedName>
        <fullName evidence="7">Beta-lactamase-like protein 2</fullName>
    </submittedName>
</protein>
<dbReference type="GO" id="GO:0044550">
    <property type="term" value="P:secondary metabolite biosynthetic process"/>
    <property type="evidence" value="ECO:0007669"/>
    <property type="project" value="TreeGrafter"/>
</dbReference>
<dbReference type="Gene3D" id="1.10.10.10">
    <property type="entry name" value="Winged helix-like DNA-binding domain superfamily/Winged helix DNA-binding domain"/>
    <property type="match status" value="1"/>
</dbReference>
<evidence type="ECO:0000256" key="3">
    <source>
        <dbReference type="ARBA" id="ARBA00022723"/>
    </source>
</evidence>
<dbReference type="Pfam" id="PF00753">
    <property type="entry name" value="Lactamase_B"/>
    <property type="match status" value="1"/>
</dbReference>
<dbReference type="CDD" id="cd07722">
    <property type="entry name" value="LACTB2-like_MBL-fold"/>
    <property type="match status" value="1"/>
</dbReference>
<dbReference type="FunFam" id="3.60.15.10:FF:000041">
    <property type="entry name" value="Metallo-beta-lactamase domain protein"/>
    <property type="match status" value="1"/>
</dbReference>
<dbReference type="GO" id="GO:0016787">
    <property type="term" value="F:hydrolase activity"/>
    <property type="evidence" value="ECO:0007669"/>
    <property type="project" value="UniProtKB-KW"/>
</dbReference>
<evidence type="ECO:0000256" key="2">
    <source>
        <dbReference type="ARBA" id="ARBA00007749"/>
    </source>
</evidence>
<keyword evidence="5" id="KW-0862">Zinc</keyword>
<dbReference type="InterPro" id="IPR050662">
    <property type="entry name" value="Sec-metab_biosynth-thioest"/>
</dbReference>
<dbReference type="SMART" id="SM00849">
    <property type="entry name" value="Lactamase_B"/>
    <property type="match status" value="1"/>
</dbReference>
<comment type="caution">
    <text evidence="7">The sequence shown here is derived from an EMBL/GenBank/DDBJ whole genome shotgun (WGS) entry which is preliminary data.</text>
</comment>
<reference evidence="7 8" key="1">
    <citation type="submission" date="2019-04" db="EMBL/GenBank/DDBJ databases">
        <title>Aspergillus burnettii sp. nov., novel species from soil in southeast Queensland.</title>
        <authorList>
            <person name="Gilchrist C.L.M."/>
            <person name="Pitt J.I."/>
            <person name="Lange L."/>
            <person name="Lacey H.J."/>
            <person name="Vuong D."/>
            <person name="Midgley D.J."/>
            <person name="Greenfield P."/>
            <person name="Bradbury M."/>
            <person name="Lacey E."/>
            <person name="Busk P.K."/>
            <person name="Pilgaard B."/>
            <person name="Chooi Y.H."/>
            <person name="Piggott A.M."/>
        </authorList>
    </citation>
    <scope>NUCLEOTIDE SEQUENCE [LARGE SCALE GENOMIC DNA]</scope>
    <source>
        <strain evidence="7 8">FRR 5400</strain>
    </source>
</reference>
<dbReference type="EMBL" id="SPNV01000054">
    <property type="protein sequence ID" value="KAF5863300.1"/>
    <property type="molecule type" value="Genomic_DNA"/>
</dbReference>
<dbReference type="PANTHER" id="PTHR23131:SF3">
    <property type="entry name" value="ATROCHRYSONE CARBOXYL ACP THIOESTERASE"/>
    <property type="match status" value="1"/>
</dbReference>
<evidence type="ECO:0000256" key="4">
    <source>
        <dbReference type="ARBA" id="ARBA00022801"/>
    </source>
</evidence>
<dbReference type="Proteomes" id="UP000541154">
    <property type="component" value="Unassembled WGS sequence"/>
</dbReference>
<dbReference type="AlphaFoldDB" id="A0A8H6ABK3"/>
<accession>A0A8H6ABK3</accession>
<name>A0A8H6ABK3_PETAA</name>
<dbReference type="InterPro" id="IPR036388">
    <property type="entry name" value="WH-like_DNA-bd_sf"/>
</dbReference>
<evidence type="ECO:0000256" key="5">
    <source>
        <dbReference type="ARBA" id="ARBA00022833"/>
    </source>
</evidence>
<sequence>MSLASFNESIFSDYLAGQKALLPNLPDIQKVTPRVTRVLGANPGQFQLQGTNTYIVGSGRERILVDTAQGEPEWIKFISSALEAGGYRIAHVLLTHWHWDHTGGVPDLITLYPELSSAIYKNHPDNGQLPIEDGQVFKVEGATVRAVHTPGHAYDHMCFVLEEENALFTGDNVLGHGYTVVEDLGLFTTSLDVMENQKCKIGYPAHGDVIADLPTTIAQYKGQQVRRERQIIMALKRSREQQKQEGSRHKGSATVREIVMAVYGDVTEEVSKLALEPYTNEVLMKLAQDQKVGFQFQRGSKRWFLSALA</sequence>
<evidence type="ECO:0000313" key="8">
    <source>
        <dbReference type="Proteomes" id="UP000541154"/>
    </source>
</evidence>
<evidence type="ECO:0000256" key="1">
    <source>
        <dbReference type="ARBA" id="ARBA00001947"/>
    </source>
</evidence>